<dbReference type="InterPro" id="IPR023614">
    <property type="entry name" value="Porin_dom_sf"/>
</dbReference>
<comment type="caution">
    <text evidence="3">The sequence shown here is derived from an EMBL/GenBank/DDBJ whole genome shotgun (WGS) entry which is preliminary data.</text>
</comment>
<feature type="signal peptide" evidence="2">
    <location>
        <begin position="1"/>
        <end position="21"/>
    </location>
</feature>
<proteinExistence type="predicted"/>
<gene>
    <name evidence="3" type="ORF">K7G82_23880</name>
</gene>
<dbReference type="Pfam" id="PF07396">
    <property type="entry name" value="Porin_O_P"/>
    <property type="match status" value="1"/>
</dbReference>
<sequence>MKSMVLLSVTAALLVDAPVMAQSDPATADFKALRAELDALRNKVDQLERQLAESRAATAAPAIAAAPAAAPASPPATAIAWKGAPQFEDKASGFSFKPKGFLQFDSGRVYNPSDALNATGNFGNRTRLRRAVFGAEGSLPGGFGYKAEFNFADGNVGYEDVVLTWQPKGTPLLLTIGNAYPLSGLDVMTSSRLTSFGDRDQATEAFNFNRRIGASLALLDPADRYTITAGLYQTGVTSDFGDDGWQASVRGTFSPKLGEKARLHIGASFQHRSNRTDVPQVRYRTRPLTTITDFRFIDSGLLTAGGDDVLGVELAGIFGPFHIAGEGHKLWVSDYRASLDKGGLFYANGPSYVSGYAEMGYYLTGETRGYRTGRWDRTRVLRPVGNGGWGALQLNARVDLVDLTDVVGGTVLLNGGKQTGYSLGAIWNPVDYIRFLMQYSHLELEGGPSAALVVPGSALPVDKRQYSTDLMVLRAQVEF</sequence>
<accession>A0ABS7PVH8</accession>
<organism evidence="3 4">
    <name type="scientific">Sphingomonas colocasiae</name>
    <dbReference type="NCBI Taxonomy" id="1848973"/>
    <lineage>
        <taxon>Bacteria</taxon>
        <taxon>Pseudomonadati</taxon>
        <taxon>Pseudomonadota</taxon>
        <taxon>Alphaproteobacteria</taxon>
        <taxon>Sphingomonadales</taxon>
        <taxon>Sphingomonadaceae</taxon>
        <taxon>Sphingomonas</taxon>
    </lineage>
</organism>
<reference evidence="3 4" key="1">
    <citation type="submission" date="2021-08" db="EMBL/GenBank/DDBJ databases">
        <authorList>
            <person name="Tuo L."/>
        </authorList>
    </citation>
    <scope>NUCLEOTIDE SEQUENCE [LARGE SCALE GENOMIC DNA]</scope>
    <source>
        <strain evidence="3 4">JCM 31229</strain>
    </source>
</reference>
<dbReference type="InterPro" id="IPR010870">
    <property type="entry name" value="Porin_O/P"/>
</dbReference>
<keyword evidence="2" id="KW-0732">Signal</keyword>
<evidence type="ECO:0008006" key="5">
    <source>
        <dbReference type="Google" id="ProtNLM"/>
    </source>
</evidence>
<keyword evidence="4" id="KW-1185">Reference proteome</keyword>
<evidence type="ECO:0000256" key="1">
    <source>
        <dbReference type="SAM" id="Coils"/>
    </source>
</evidence>
<name>A0ABS7PVH8_9SPHN</name>
<evidence type="ECO:0000256" key="2">
    <source>
        <dbReference type="SAM" id="SignalP"/>
    </source>
</evidence>
<protein>
    <recommendedName>
        <fullName evidence="5">Porin</fullName>
    </recommendedName>
</protein>
<keyword evidence="1" id="KW-0175">Coiled coil</keyword>
<evidence type="ECO:0000313" key="3">
    <source>
        <dbReference type="EMBL" id="MBY8825365.1"/>
    </source>
</evidence>
<dbReference type="EMBL" id="JAINVV010000012">
    <property type="protein sequence ID" value="MBY8825365.1"/>
    <property type="molecule type" value="Genomic_DNA"/>
</dbReference>
<dbReference type="Proteomes" id="UP000706039">
    <property type="component" value="Unassembled WGS sequence"/>
</dbReference>
<dbReference type="RefSeq" id="WP_222992476.1">
    <property type="nucleotide sequence ID" value="NZ_JAINVV010000012.1"/>
</dbReference>
<feature type="chain" id="PRO_5046229881" description="Porin" evidence="2">
    <location>
        <begin position="22"/>
        <end position="479"/>
    </location>
</feature>
<dbReference type="Gene3D" id="2.40.160.10">
    <property type="entry name" value="Porin"/>
    <property type="match status" value="1"/>
</dbReference>
<evidence type="ECO:0000313" key="4">
    <source>
        <dbReference type="Proteomes" id="UP000706039"/>
    </source>
</evidence>
<dbReference type="SUPFAM" id="SSF56935">
    <property type="entry name" value="Porins"/>
    <property type="match status" value="1"/>
</dbReference>
<feature type="coiled-coil region" evidence="1">
    <location>
        <begin position="30"/>
        <end position="57"/>
    </location>
</feature>